<dbReference type="AlphaFoldDB" id="A0A6N2W5X4"/>
<sequence length="272" mass="32711">MMIELDRTTLHRLHLNQLLLLNELDRICMKYSINYSIIGGTMLGAVRHGGYIPWDDDADVGLLRSDYEKLRCVLEQELDAKRFYFQDDRNTDGYRWGYGKLRLINTLFLRENQEHMKFGQEVFIDIFPLDNVPDNYILRIFHSMHCFVIRKFLWSAVGRIEDRSKLKRLAYQLMYLVPKERIYKHYYKLINKWNRRTTKNVRISLFPHTRHYGIDRTIFEETKPVCFEGYMLQGVKRYDAYLTEKYGDYMTIPPENERKVHAVTAIKLLDLM</sequence>
<organism evidence="2">
    <name type="scientific">Enterocloster bolteae</name>
    <dbReference type="NCBI Taxonomy" id="208479"/>
    <lineage>
        <taxon>Bacteria</taxon>
        <taxon>Bacillati</taxon>
        <taxon>Bacillota</taxon>
        <taxon>Clostridia</taxon>
        <taxon>Lachnospirales</taxon>
        <taxon>Lachnospiraceae</taxon>
        <taxon>Enterocloster</taxon>
    </lineage>
</organism>
<protein>
    <submittedName>
        <fullName evidence="2">LicD family protein</fullName>
    </submittedName>
</protein>
<evidence type="ECO:0000259" key="1">
    <source>
        <dbReference type="Pfam" id="PF04991"/>
    </source>
</evidence>
<dbReference type="InterPro" id="IPR052942">
    <property type="entry name" value="LPS_cholinephosphotransferase"/>
</dbReference>
<feature type="domain" description="LicD/FKTN/FKRP nucleotidyltransferase" evidence="1">
    <location>
        <begin position="28"/>
        <end position="247"/>
    </location>
</feature>
<accession>A0A6N2W5X4</accession>
<reference evidence="2" key="1">
    <citation type="submission" date="2019-11" db="EMBL/GenBank/DDBJ databases">
        <authorList>
            <person name="Feng L."/>
        </authorList>
    </citation>
    <scope>NUCLEOTIDE SEQUENCE</scope>
    <source>
        <strain evidence="2">CbolteaeLFYP116</strain>
    </source>
</reference>
<dbReference type="GO" id="GO:0009100">
    <property type="term" value="P:glycoprotein metabolic process"/>
    <property type="evidence" value="ECO:0007669"/>
    <property type="project" value="UniProtKB-ARBA"/>
</dbReference>
<dbReference type="InterPro" id="IPR007074">
    <property type="entry name" value="LicD/FKTN/FKRP_NTP_transf"/>
</dbReference>
<dbReference type="GeneID" id="23116318"/>
<dbReference type="PANTHER" id="PTHR43404:SF2">
    <property type="entry name" value="LIPOPOLYSACCHARIDE CHOLINEPHOSPHOTRANSFERASE LICD"/>
    <property type="match status" value="1"/>
</dbReference>
<evidence type="ECO:0000313" key="2">
    <source>
        <dbReference type="EMBL" id="VYT36392.1"/>
    </source>
</evidence>
<dbReference type="PANTHER" id="PTHR43404">
    <property type="entry name" value="LIPOPOLYSACCHARIDE CHOLINEPHOSPHOTRANSFERASE LICD"/>
    <property type="match status" value="1"/>
</dbReference>
<proteinExistence type="predicted"/>
<dbReference type="EMBL" id="CACRTF010000014">
    <property type="protein sequence ID" value="VYT36392.1"/>
    <property type="molecule type" value="Genomic_DNA"/>
</dbReference>
<name>A0A6N2W5X4_9FIRM</name>
<dbReference type="Pfam" id="PF04991">
    <property type="entry name" value="LicD"/>
    <property type="match status" value="1"/>
</dbReference>
<gene>
    <name evidence="2" type="ORF">CBLFYP116_03218</name>
</gene>
<dbReference type="RefSeq" id="WP_002577816.1">
    <property type="nucleotide sequence ID" value="NZ_BAABZS010000001.1"/>
</dbReference>